<dbReference type="RefSeq" id="WP_101739765.1">
    <property type="nucleotide sequence ID" value="NZ_CP056573.1"/>
</dbReference>
<organism evidence="2 3">
    <name type="scientific">Citrobacter freundii</name>
    <dbReference type="NCBI Taxonomy" id="546"/>
    <lineage>
        <taxon>Bacteria</taxon>
        <taxon>Pseudomonadati</taxon>
        <taxon>Pseudomonadota</taxon>
        <taxon>Gammaproteobacteria</taxon>
        <taxon>Enterobacterales</taxon>
        <taxon>Enterobacteriaceae</taxon>
        <taxon>Citrobacter</taxon>
        <taxon>Citrobacter freundii complex</taxon>
    </lineage>
</organism>
<evidence type="ECO:0000313" key="3">
    <source>
        <dbReference type="Proteomes" id="UP000512222"/>
    </source>
</evidence>
<feature type="coiled-coil region" evidence="1">
    <location>
        <begin position="31"/>
        <end position="58"/>
    </location>
</feature>
<gene>
    <name evidence="2" type="ORF">HV178_10030</name>
</gene>
<name>A0AAP9QCP6_CITFR</name>
<reference evidence="3" key="1">
    <citation type="submission" date="2020-06" db="EMBL/GenBank/DDBJ databases">
        <title>REHAB project genomes.</title>
        <authorList>
            <person name="Shaw L.P."/>
        </authorList>
    </citation>
    <scope>NUCLEOTIDE SEQUENCE [LARGE SCALE GENOMIC DNA]</scope>
    <source>
        <strain evidence="3">RHBSTW-00370</strain>
    </source>
</reference>
<dbReference type="AlphaFoldDB" id="A0AAP9QCP6"/>
<evidence type="ECO:0000256" key="1">
    <source>
        <dbReference type="SAM" id="Coils"/>
    </source>
</evidence>
<sequence length="137" mass="16341">MSSIFYKCKYRNRVGRLLRNISDIIEGKKPVKNLRRKLKRIVQSIKEIEKDLEHYENNYEPPRVIVIEPHDGLLSWFFVIPCWGDNYEIITRDTYEEFIASDKECFLEQLHGIRRGLSYCKEDLIREGFLTEEGILA</sequence>
<dbReference type="EMBL" id="CP056573">
    <property type="protein sequence ID" value="QLV30303.1"/>
    <property type="molecule type" value="Genomic_DNA"/>
</dbReference>
<dbReference type="Proteomes" id="UP000512222">
    <property type="component" value="Chromosome"/>
</dbReference>
<protein>
    <submittedName>
        <fullName evidence="2">Uncharacterized protein</fullName>
    </submittedName>
</protein>
<keyword evidence="1" id="KW-0175">Coiled coil</keyword>
<accession>A0AAP9QCP6</accession>
<proteinExistence type="predicted"/>
<evidence type="ECO:0000313" key="2">
    <source>
        <dbReference type="EMBL" id="QLV30303.1"/>
    </source>
</evidence>